<reference evidence="2 3" key="1">
    <citation type="submission" date="2018-07" db="EMBL/GenBank/DDBJ databases">
        <title>Genomic Encyclopedia of Type Strains, Phase IV (KMG-IV): sequencing the most valuable type-strain genomes for metagenomic binning, comparative biology and taxonomic classification.</title>
        <authorList>
            <person name="Goeker M."/>
        </authorList>
    </citation>
    <scope>NUCLEOTIDE SEQUENCE [LARGE SCALE GENOMIC DNA]</scope>
    <source>
        <strain evidence="2 3">DSM 16500</strain>
    </source>
</reference>
<organism evidence="2 3">
    <name type="scientific">Aquicella lusitana</name>
    <dbReference type="NCBI Taxonomy" id="254246"/>
    <lineage>
        <taxon>Bacteria</taxon>
        <taxon>Pseudomonadati</taxon>
        <taxon>Pseudomonadota</taxon>
        <taxon>Gammaproteobacteria</taxon>
        <taxon>Legionellales</taxon>
        <taxon>Coxiellaceae</taxon>
        <taxon>Aquicella</taxon>
    </lineage>
</organism>
<keyword evidence="2" id="KW-0503">Monooxygenase</keyword>
<dbReference type="Pfam" id="PF03992">
    <property type="entry name" value="ABM"/>
    <property type="match status" value="1"/>
</dbReference>
<dbReference type="InterPro" id="IPR050744">
    <property type="entry name" value="AI-2_Isomerase_LsrG"/>
</dbReference>
<gene>
    <name evidence="2" type="ORF">C8D86_11176</name>
</gene>
<dbReference type="Gene3D" id="3.30.70.100">
    <property type="match status" value="1"/>
</dbReference>
<evidence type="ECO:0000313" key="2">
    <source>
        <dbReference type="EMBL" id="RDI43420.1"/>
    </source>
</evidence>
<evidence type="ECO:0000313" key="3">
    <source>
        <dbReference type="Proteomes" id="UP000254720"/>
    </source>
</evidence>
<dbReference type="SUPFAM" id="SSF54909">
    <property type="entry name" value="Dimeric alpha+beta barrel"/>
    <property type="match status" value="1"/>
</dbReference>
<protein>
    <submittedName>
        <fullName evidence="2">Quinol monooxygenase YgiN</fullName>
    </submittedName>
</protein>
<dbReference type="PANTHER" id="PTHR33336">
    <property type="entry name" value="QUINOL MONOOXYGENASE YGIN-RELATED"/>
    <property type="match status" value="1"/>
</dbReference>
<keyword evidence="2" id="KW-0560">Oxidoreductase</keyword>
<dbReference type="InterPro" id="IPR007138">
    <property type="entry name" value="ABM_dom"/>
</dbReference>
<keyword evidence="3" id="KW-1185">Reference proteome</keyword>
<comment type="caution">
    <text evidence="2">The sequence shown here is derived from an EMBL/GenBank/DDBJ whole genome shotgun (WGS) entry which is preliminary data.</text>
</comment>
<dbReference type="RefSeq" id="WP_114834447.1">
    <property type="nucleotide sequence ID" value="NZ_LR699114.1"/>
</dbReference>
<dbReference type="GO" id="GO:0005829">
    <property type="term" value="C:cytosol"/>
    <property type="evidence" value="ECO:0007669"/>
    <property type="project" value="TreeGrafter"/>
</dbReference>
<dbReference type="Proteomes" id="UP000254720">
    <property type="component" value="Unassembled WGS sequence"/>
</dbReference>
<dbReference type="EMBL" id="QQAX01000011">
    <property type="protein sequence ID" value="RDI43420.1"/>
    <property type="molecule type" value="Genomic_DNA"/>
</dbReference>
<sequence length="100" mass="12022">MNNGNYTVMIAGIAKSGMEDYVKRFLKQLMQHSRKDKGCITYNIHQSIDNPSEFMVYMQWKSKEAFEQHNQKPEMQQFKHELAKEMFEEQSPKTYWHLLD</sequence>
<proteinExistence type="predicted"/>
<evidence type="ECO:0000259" key="1">
    <source>
        <dbReference type="PROSITE" id="PS51725"/>
    </source>
</evidence>
<dbReference type="InterPro" id="IPR011008">
    <property type="entry name" value="Dimeric_a/b-barrel"/>
</dbReference>
<accession>A0A370GJ80</accession>
<dbReference type="AlphaFoldDB" id="A0A370GJ80"/>
<dbReference type="PANTHER" id="PTHR33336:SF3">
    <property type="entry name" value="ABM DOMAIN-CONTAINING PROTEIN"/>
    <property type="match status" value="1"/>
</dbReference>
<feature type="domain" description="ABM" evidence="1">
    <location>
        <begin position="5"/>
        <end position="96"/>
    </location>
</feature>
<name>A0A370GJ80_9COXI</name>
<dbReference type="PROSITE" id="PS51725">
    <property type="entry name" value="ABM"/>
    <property type="match status" value="1"/>
</dbReference>
<dbReference type="GO" id="GO:0004497">
    <property type="term" value="F:monooxygenase activity"/>
    <property type="evidence" value="ECO:0007669"/>
    <property type="project" value="UniProtKB-KW"/>
</dbReference>
<dbReference type="OrthoDB" id="9812192at2"/>